<keyword evidence="2" id="KW-1185">Reference proteome</keyword>
<accession>A0AAW0DPS3</accession>
<gene>
    <name evidence="1" type="ORF">VNI00_003758</name>
</gene>
<reference evidence="1 2" key="1">
    <citation type="submission" date="2024-01" db="EMBL/GenBank/DDBJ databases">
        <title>A draft genome for a cacao thread blight-causing isolate of Paramarasmius palmivorus.</title>
        <authorList>
            <person name="Baruah I.K."/>
            <person name="Bukari Y."/>
            <person name="Amoako-Attah I."/>
            <person name="Meinhardt L.W."/>
            <person name="Bailey B.A."/>
            <person name="Cohen S.P."/>
        </authorList>
    </citation>
    <scope>NUCLEOTIDE SEQUENCE [LARGE SCALE GENOMIC DNA]</scope>
    <source>
        <strain evidence="1 2">GH-12</strain>
    </source>
</reference>
<proteinExistence type="predicted"/>
<comment type="caution">
    <text evidence="1">The sequence shown here is derived from an EMBL/GenBank/DDBJ whole genome shotgun (WGS) entry which is preliminary data.</text>
</comment>
<dbReference type="AlphaFoldDB" id="A0AAW0DPS3"/>
<dbReference type="EMBL" id="JAYKXP010000009">
    <property type="protein sequence ID" value="KAK7054559.1"/>
    <property type="molecule type" value="Genomic_DNA"/>
</dbReference>
<organism evidence="1 2">
    <name type="scientific">Paramarasmius palmivorus</name>
    <dbReference type="NCBI Taxonomy" id="297713"/>
    <lineage>
        <taxon>Eukaryota</taxon>
        <taxon>Fungi</taxon>
        <taxon>Dikarya</taxon>
        <taxon>Basidiomycota</taxon>
        <taxon>Agaricomycotina</taxon>
        <taxon>Agaricomycetes</taxon>
        <taxon>Agaricomycetidae</taxon>
        <taxon>Agaricales</taxon>
        <taxon>Marasmiineae</taxon>
        <taxon>Marasmiaceae</taxon>
        <taxon>Paramarasmius</taxon>
    </lineage>
</organism>
<evidence type="ECO:0000313" key="2">
    <source>
        <dbReference type="Proteomes" id="UP001383192"/>
    </source>
</evidence>
<dbReference type="Proteomes" id="UP001383192">
    <property type="component" value="Unassembled WGS sequence"/>
</dbReference>
<sequence length="64" mass="7098">MASSAMSSFKSYAGQMKLDRTLLLSGTKVTPLASNSKDAFHLLRSKVQSPNILLSRMEEKTHTR</sequence>
<protein>
    <submittedName>
        <fullName evidence="1">Uncharacterized protein</fullName>
    </submittedName>
</protein>
<name>A0AAW0DPS3_9AGAR</name>
<evidence type="ECO:0000313" key="1">
    <source>
        <dbReference type="EMBL" id="KAK7054559.1"/>
    </source>
</evidence>